<protein>
    <submittedName>
        <fullName evidence="2">DUF502 domain-containing protein</fullName>
    </submittedName>
</protein>
<dbReference type="RefSeq" id="WP_320313647.1">
    <property type="nucleotide sequence ID" value="NZ_JAVIKH010000008.1"/>
</dbReference>
<dbReference type="Pfam" id="PF04367">
    <property type="entry name" value="DUF502"/>
    <property type="match status" value="1"/>
</dbReference>
<name>A0ABU4W9N9_9FUSO</name>
<keyword evidence="1" id="KW-1133">Transmembrane helix</keyword>
<dbReference type="PANTHER" id="PTHR31876:SF26">
    <property type="entry name" value="PROTEIN LIKE COV 2"/>
    <property type="match status" value="1"/>
</dbReference>
<feature type="transmembrane region" description="Helical" evidence="1">
    <location>
        <begin position="66"/>
        <end position="90"/>
    </location>
</feature>
<reference evidence="3" key="1">
    <citation type="submission" date="2023-07" db="EMBL/GenBank/DDBJ databases">
        <authorList>
            <person name="Colorado M.A."/>
            <person name="Villamil L.M."/>
            <person name="Melo J.F."/>
            <person name="Rodriguez J.A."/>
            <person name="Ruiz R.Y."/>
        </authorList>
    </citation>
    <scope>NUCLEOTIDE SEQUENCE [LARGE SCALE GENOMIC DNA]</scope>
    <source>
        <strain evidence="3">C33</strain>
    </source>
</reference>
<proteinExistence type="predicted"/>
<sequence>MKRVKASFYSGLIAILPIVITVYIFNWIFQIFLNLLQDSFVNVAIRALVLQTGLGKEQNLHLYTQILINVLSFITLILMLIAIGTAMRIFLFKKIGSYLNNLLAKIPLFSQIYSTIAQIISLFASDRQKSYQKVVMFEYPRHGIYSIGFMTSDSNHFVEEVTGEDMCNVFLPTSPNPTSGMFIVLKKSEVKILDIKVDDAIKLIISGGVILPPNNQKEN</sequence>
<evidence type="ECO:0000313" key="3">
    <source>
        <dbReference type="Proteomes" id="UP001279681"/>
    </source>
</evidence>
<evidence type="ECO:0000256" key="1">
    <source>
        <dbReference type="SAM" id="Phobius"/>
    </source>
</evidence>
<organism evidence="2 3">
    <name type="scientific">Candidatus Cetobacterium colombiensis</name>
    <dbReference type="NCBI Taxonomy" id="3073100"/>
    <lineage>
        <taxon>Bacteria</taxon>
        <taxon>Fusobacteriati</taxon>
        <taxon>Fusobacteriota</taxon>
        <taxon>Fusobacteriia</taxon>
        <taxon>Fusobacteriales</taxon>
        <taxon>Fusobacteriaceae</taxon>
        <taxon>Cetobacterium</taxon>
    </lineage>
</organism>
<dbReference type="EMBL" id="JAVIKH010000008">
    <property type="protein sequence ID" value="MDX8336242.1"/>
    <property type="molecule type" value="Genomic_DNA"/>
</dbReference>
<comment type="caution">
    <text evidence="2">The sequence shown here is derived from an EMBL/GenBank/DDBJ whole genome shotgun (WGS) entry which is preliminary data.</text>
</comment>
<keyword evidence="3" id="KW-1185">Reference proteome</keyword>
<accession>A0ABU4W9N9</accession>
<dbReference type="Proteomes" id="UP001279681">
    <property type="component" value="Unassembled WGS sequence"/>
</dbReference>
<dbReference type="PANTHER" id="PTHR31876">
    <property type="entry name" value="COV-LIKE PROTEIN 1"/>
    <property type="match status" value="1"/>
</dbReference>
<evidence type="ECO:0000313" key="2">
    <source>
        <dbReference type="EMBL" id="MDX8336242.1"/>
    </source>
</evidence>
<keyword evidence="1" id="KW-0812">Transmembrane</keyword>
<feature type="transmembrane region" description="Helical" evidence="1">
    <location>
        <begin position="12"/>
        <end position="33"/>
    </location>
</feature>
<gene>
    <name evidence="2" type="ORF">RFV38_07010</name>
</gene>
<dbReference type="InterPro" id="IPR007462">
    <property type="entry name" value="COV1-like"/>
</dbReference>
<keyword evidence="1" id="KW-0472">Membrane</keyword>